<accession>A0ABV2KPS3</accession>
<sequence length="145" mass="15713">MSAGSFPSEIYKANVELQQRIIELLQECGSNWMAAVQQFGMGGTSDSTAQIEGRLRAADWQSLATLPSEVCWPVFQSRLNDVQAANQIALKNQISFATGLQQALGNWHQSVFDAFGSALEGGNFFKHWGISGAQAVTTDAKTAEK</sequence>
<evidence type="ECO:0000313" key="1">
    <source>
        <dbReference type="EMBL" id="MET3663076.1"/>
    </source>
</evidence>
<evidence type="ECO:0000313" key="2">
    <source>
        <dbReference type="Proteomes" id="UP001549143"/>
    </source>
</evidence>
<keyword evidence="2" id="KW-1185">Reference proteome</keyword>
<proteinExistence type="predicted"/>
<evidence type="ECO:0008006" key="3">
    <source>
        <dbReference type="Google" id="ProtNLM"/>
    </source>
</evidence>
<dbReference type="Proteomes" id="UP001549143">
    <property type="component" value="Unassembled WGS sequence"/>
</dbReference>
<comment type="caution">
    <text evidence="1">The sequence shown here is derived from an EMBL/GenBank/DDBJ whole genome shotgun (WGS) entry which is preliminary data.</text>
</comment>
<reference evidence="1 2" key="1">
    <citation type="submission" date="2024-06" db="EMBL/GenBank/DDBJ databases">
        <title>Genomic Encyclopedia of Type Strains, Phase IV (KMG-IV): sequencing the most valuable type-strain genomes for metagenomic binning, comparative biology and taxonomic classification.</title>
        <authorList>
            <person name="Goeker M."/>
        </authorList>
    </citation>
    <scope>NUCLEOTIDE SEQUENCE [LARGE SCALE GENOMIC DNA]</scope>
    <source>
        <strain evidence="1 2">DSM 19730</strain>
    </source>
</reference>
<protein>
    <recommendedName>
        <fullName evidence="3">Phasin domain-containing protein</fullName>
    </recommendedName>
</protein>
<organism evidence="1 2">
    <name type="scientific">Aquamicrobium ahrensii</name>
    <dbReference type="NCBI Taxonomy" id="469551"/>
    <lineage>
        <taxon>Bacteria</taxon>
        <taxon>Pseudomonadati</taxon>
        <taxon>Pseudomonadota</taxon>
        <taxon>Alphaproteobacteria</taxon>
        <taxon>Hyphomicrobiales</taxon>
        <taxon>Phyllobacteriaceae</taxon>
        <taxon>Aquamicrobium</taxon>
    </lineage>
</organism>
<gene>
    <name evidence="1" type="ORF">ABID44_003431</name>
</gene>
<dbReference type="RefSeq" id="WP_354152899.1">
    <property type="nucleotide sequence ID" value="NZ_JBEPMN010000019.1"/>
</dbReference>
<dbReference type="EMBL" id="JBEPMN010000019">
    <property type="protein sequence ID" value="MET3663076.1"/>
    <property type="molecule type" value="Genomic_DNA"/>
</dbReference>
<name>A0ABV2KPS3_9HYPH</name>